<evidence type="ECO:0000259" key="2">
    <source>
        <dbReference type="Pfam" id="PF15508"/>
    </source>
</evidence>
<keyword evidence="3" id="KW-0378">Hydrolase</keyword>
<evidence type="ECO:0000256" key="1">
    <source>
        <dbReference type="ARBA" id="ARBA00011891"/>
    </source>
</evidence>
<reference evidence="3 4" key="1">
    <citation type="journal article" date="2014" name="PLoS ONE">
        <title>De novo Genome Assembly of the Fungal Plant Pathogen Pyrenophora semeniperda.</title>
        <authorList>
            <person name="Soliai M.M."/>
            <person name="Meyer S.E."/>
            <person name="Udall J.A."/>
            <person name="Elzinga D.E."/>
            <person name="Hermansen R.A."/>
            <person name="Bodily P.M."/>
            <person name="Hart A.A."/>
            <person name="Coleman C.E."/>
        </authorList>
    </citation>
    <scope>NUCLEOTIDE SEQUENCE [LARGE SCALE GENOMIC DNA]</scope>
    <source>
        <strain evidence="3 4">CCB06</strain>
        <tissue evidence="3">Mycelium</tissue>
    </source>
</reference>
<proteinExistence type="predicted"/>
<feature type="domain" description="Acid ceramidase N-terminal" evidence="2">
    <location>
        <begin position="3"/>
        <end position="61"/>
    </location>
</feature>
<dbReference type="PANTHER" id="PTHR28583">
    <property type="entry name" value="ACID AMIDASE"/>
    <property type="match status" value="1"/>
</dbReference>
<dbReference type="InterPro" id="IPR029130">
    <property type="entry name" value="Acid_ceramidase_N"/>
</dbReference>
<organism evidence="3 4">
    <name type="scientific">Pyrenophora seminiperda CCB06</name>
    <dbReference type="NCBI Taxonomy" id="1302712"/>
    <lineage>
        <taxon>Eukaryota</taxon>
        <taxon>Fungi</taxon>
        <taxon>Dikarya</taxon>
        <taxon>Ascomycota</taxon>
        <taxon>Pezizomycotina</taxon>
        <taxon>Dothideomycetes</taxon>
        <taxon>Pleosporomycetidae</taxon>
        <taxon>Pleosporales</taxon>
        <taxon>Pleosporineae</taxon>
        <taxon>Pleosporaceae</taxon>
        <taxon>Pyrenophora</taxon>
    </lineage>
</organism>
<dbReference type="GO" id="GO:0017040">
    <property type="term" value="F:N-acylsphingosine amidohydrolase activity"/>
    <property type="evidence" value="ECO:0007669"/>
    <property type="project" value="UniProtKB-EC"/>
</dbReference>
<evidence type="ECO:0000313" key="4">
    <source>
        <dbReference type="Proteomes" id="UP000265663"/>
    </source>
</evidence>
<dbReference type="OrthoDB" id="5273684at2759"/>
<dbReference type="Proteomes" id="UP000265663">
    <property type="component" value="Unassembled WGS sequence"/>
</dbReference>
<accession>A0A3M7M1C8</accession>
<sequence>MAPPPTYTINLALPPRERYTHVVADYIDTLRQLPTLFDETITYWKLPVSPCHFLARMFFRRLYSDEQTEELQGISEACGIPLYIFVALNVFIDATMACTSGGVLVQEPGSQEASMLHFRSLDWIKDMLRNAIAQFEFVEQSGGQVIASTLGFVGHVGVLTGVRKGLSVSFNYRPACQDKALAGGERVRYHWNTLMVLMGKRPSVSTLLRECLLPRLVEQRKGGRGGLFKRWMKKAGKSGFTVTEKMPAYGVEDVIRLMPTLHTPVGYIIFCTGAETVILEKGFLGGKVLRSSSFLVAANHDAAIDNPPPTKAAIPHTLPTTEEDTRCNKHLTRRWLAWKEERAREGSEGQSPQDMEKSIQRKKALTKRWLDWKEEQERNESQQASMSLARLLELIQFFPLMNSKTHFLCVMDPHKGAFCWVEKFAEGEVKRKYDTGQPRTLSGSRGDERGD</sequence>
<keyword evidence="4" id="KW-1185">Reference proteome</keyword>
<dbReference type="Pfam" id="PF15508">
    <property type="entry name" value="NAAA-beta"/>
    <property type="match status" value="1"/>
</dbReference>
<dbReference type="EMBL" id="KE747814">
    <property type="protein sequence ID" value="RMZ68200.1"/>
    <property type="molecule type" value="Genomic_DNA"/>
</dbReference>
<dbReference type="PANTHER" id="PTHR28583:SF1">
    <property type="entry name" value="ACID CERAMIDASE"/>
    <property type="match status" value="1"/>
</dbReference>
<gene>
    <name evidence="3" type="ORF">GMOD_00004408</name>
</gene>
<dbReference type="EC" id="3.5.1.23" evidence="1"/>
<dbReference type="AlphaFoldDB" id="A0A3M7M1C8"/>
<name>A0A3M7M1C8_9PLEO</name>
<evidence type="ECO:0000313" key="3">
    <source>
        <dbReference type="EMBL" id="RMZ68200.1"/>
    </source>
</evidence>
<protein>
    <recommendedName>
        <fullName evidence="1">ceramidase</fullName>
        <ecNumber evidence="1">3.5.1.23</ecNumber>
    </recommendedName>
</protein>